<proteinExistence type="predicted"/>
<comment type="caution">
    <text evidence="2">The sequence shown here is derived from an EMBL/GenBank/DDBJ whole genome shotgun (WGS) entry which is preliminary data.</text>
</comment>
<reference evidence="2" key="1">
    <citation type="submission" date="2020-10" db="EMBL/GenBank/DDBJ databases">
        <authorList>
            <person name="Gilroy R."/>
        </authorList>
    </citation>
    <scope>NUCLEOTIDE SEQUENCE</scope>
    <source>
        <strain evidence="2">G3-3990</strain>
    </source>
</reference>
<evidence type="ECO:0000313" key="3">
    <source>
        <dbReference type="Proteomes" id="UP000823641"/>
    </source>
</evidence>
<reference evidence="2" key="2">
    <citation type="journal article" date="2021" name="PeerJ">
        <title>Extensive microbial diversity within the chicken gut microbiome revealed by metagenomics and culture.</title>
        <authorList>
            <person name="Gilroy R."/>
            <person name="Ravi A."/>
            <person name="Getino M."/>
            <person name="Pursley I."/>
            <person name="Horton D.L."/>
            <person name="Alikhan N.F."/>
            <person name="Baker D."/>
            <person name="Gharbi K."/>
            <person name="Hall N."/>
            <person name="Watson M."/>
            <person name="Adriaenssens E.M."/>
            <person name="Foster-Nyarko E."/>
            <person name="Jarju S."/>
            <person name="Secka A."/>
            <person name="Antonio M."/>
            <person name="Oren A."/>
            <person name="Chaudhuri R.R."/>
            <person name="La Ragione R."/>
            <person name="Hildebrand F."/>
            <person name="Pallen M.J."/>
        </authorList>
    </citation>
    <scope>NUCLEOTIDE SEQUENCE</scope>
    <source>
        <strain evidence="2">G3-3990</strain>
    </source>
</reference>
<evidence type="ECO:0000259" key="1">
    <source>
        <dbReference type="Pfam" id="PF01966"/>
    </source>
</evidence>
<dbReference type="EMBL" id="JADIMG010000079">
    <property type="protein sequence ID" value="MBO8460293.1"/>
    <property type="molecule type" value="Genomic_DNA"/>
</dbReference>
<evidence type="ECO:0000313" key="2">
    <source>
        <dbReference type="EMBL" id="MBO8460293.1"/>
    </source>
</evidence>
<name>A0A9D9N4V9_9BACT</name>
<dbReference type="CDD" id="cd00077">
    <property type="entry name" value="HDc"/>
    <property type="match status" value="1"/>
</dbReference>
<dbReference type="InterPro" id="IPR003607">
    <property type="entry name" value="HD/PDEase_dom"/>
</dbReference>
<feature type="domain" description="HD" evidence="1">
    <location>
        <begin position="26"/>
        <end position="122"/>
    </location>
</feature>
<dbReference type="Gene3D" id="1.10.3210.10">
    <property type="entry name" value="Hypothetical protein af1432"/>
    <property type="match status" value="1"/>
</dbReference>
<accession>A0A9D9N4V9</accession>
<organism evidence="2 3">
    <name type="scientific">Candidatus Gallipaludibacter merdavium</name>
    <dbReference type="NCBI Taxonomy" id="2840839"/>
    <lineage>
        <taxon>Bacteria</taxon>
        <taxon>Pseudomonadati</taxon>
        <taxon>Bacteroidota</taxon>
        <taxon>Bacteroidia</taxon>
        <taxon>Bacteroidales</taxon>
        <taxon>Candidatus Gallipaludibacter</taxon>
    </lineage>
</organism>
<sequence length="208" mass="23624">MDIKLTAYIEGNVLPRYATFDAAHGVDHVMGVIARSLSLARLVNVDERLAYVAAAYHDLGLVGGRENHHLISGEIVMQDSFLASYFTSEELLLIKEAVEDHRASSSHPPRSIYGKIVAEADREIIPRVIVKRTILYGKSHEPALDKEGQYERTKSHIVKKYGEHGYLKLWLPLKQNIDGLNAIRAYLKNEDSFRHLFDELWDEISERG</sequence>
<protein>
    <submittedName>
        <fullName evidence="2">HD domain-containing protein</fullName>
    </submittedName>
</protein>
<dbReference type="Pfam" id="PF01966">
    <property type="entry name" value="HD"/>
    <property type="match status" value="1"/>
</dbReference>
<gene>
    <name evidence="2" type="ORF">IAA73_08185</name>
</gene>
<dbReference type="InterPro" id="IPR006674">
    <property type="entry name" value="HD_domain"/>
</dbReference>
<dbReference type="SUPFAM" id="SSF109604">
    <property type="entry name" value="HD-domain/PDEase-like"/>
    <property type="match status" value="1"/>
</dbReference>
<dbReference type="AlphaFoldDB" id="A0A9D9N4V9"/>
<dbReference type="Proteomes" id="UP000823641">
    <property type="component" value="Unassembled WGS sequence"/>
</dbReference>